<dbReference type="AlphaFoldDB" id="A0AAD1XM34"/>
<sequence length="342" mass="38967">MEEYDVIIVGLGCVGSSAAYYCAKQGMQVLGIEQFPTPGSLGSSSFGETRMWRVTHGSYWKNDMMKDAITLWRELEEESGEELMLKFPVLSMGSLESKDYMNIRAQYPELPKLSPKEISEKYPALHNIPDDYEGLEHENCGVVKARKALQTVTKLTQVKYGAELLFDTKVVSVDKNSVTIEDGRTFYGKDICVCAGAYSIDFDKDKIATRREIEYIVFESPEGLPGGLLEFTKDGNEYYGMVDGDNFKMGEFAQRSIASMKDYFRDRMPEKFTQIKYFHPCYITMTDTGHFQYKTDKDGVHYAYGFEGTGFKFFPLHGKIVHDGLITKKDQTHIPDEYRAKI</sequence>
<evidence type="ECO:0000256" key="1">
    <source>
        <dbReference type="ARBA" id="ARBA00001974"/>
    </source>
</evidence>
<accession>A0AAD1XM34</accession>
<dbReference type="Gene3D" id="3.30.9.10">
    <property type="entry name" value="D-Amino Acid Oxidase, subunit A, domain 2"/>
    <property type="match status" value="1"/>
</dbReference>
<comment type="similarity">
    <text evidence="2">Belongs to the MSOX/MTOX family.</text>
</comment>
<keyword evidence="8" id="KW-1185">Reference proteome</keyword>
<dbReference type="SUPFAM" id="SSF51905">
    <property type="entry name" value="FAD/NAD(P)-binding domain"/>
    <property type="match status" value="1"/>
</dbReference>
<gene>
    <name evidence="7" type="ORF">ECRASSUSDP1_LOCUS16675</name>
</gene>
<evidence type="ECO:0000256" key="5">
    <source>
        <dbReference type="ARBA" id="ARBA00023002"/>
    </source>
</evidence>
<evidence type="ECO:0000313" key="7">
    <source>
        <dbReference type="EMBL" id="CAI2375313.1"/>
    </source>
</evidence>
<dbReference type="Gene3D" id="3.50.50.60">
    <property type="entry name" value="FAD/NAD(P)-binding domain"/>
    <property type="match status" value="1"/>
</dbReference>
<dbReference type="InterPro" id="IPR036188">
    <property type="entry name" value="FAD/NAD-bd_sf"/>
</dbReference>
<keyword evidence="3" id="KW-0285">Flavoprotein</keyword>
<comment type="cofactor">
    <cofactor evidence="1">
        <name>FAD</name>
        <dbReference type="ChEBI" id="CHEBI:57692"/>
    </cofactor>
</comment>
<protein>
    <recommendedName>
        <fullName evidence="6">FAD dependent oxidoreductase domain-containing protein</fullName>
    </recommendedName>
</protein>
<comment type="caution">
    <text evidence="7">The sequence shown here is derived from an EMBL/GenBank/DDBJ whole genome shotgun (WGS) entry which is preliminary data.</text>
</comment>
<name>A0AAD1XM34_EUPCR</name>
<reference evidence="7" key="1">
    <citation type="submission" date="2023-07" db="EMBL/GenBank/DDBJ databases">
        <authorList>
            <consortium name="AG Swart"/>
            <person name="Singh M."/>
            <person name="Singh A."/>
            <person name="Seah K."/>
            <person name="Emmerich C."/>
        </authorList>
    </citation>
    <scope>NUCLEOTIDE SEQUENCE</scope>
    <source>
        <strain evidence="7">DP1</strain>
    </source>
</reference>
<proteinExistence type="inferred from homology"/>
<evidence type="ECO:0000256" key="4">
    <source>
        <dbReference type="ARBA" id="ARBA00022827"/>
    </source>
</evidence>
<keyword evidence="4" id="KW-0274">FAD</keyword>
<dbReference type="InterPro" id="IPR045170">
    <property type="entry name" value="MTOX"/>
</dbReference>
<dbReference type="GO" id="GO:0008115">
    <property type="term" value="F:sarcosine oxidase activity"/>
    <property type="evidence" value="ECO:0007669"/>
    <property type="project" value="TreeGrafter"/>
</dbReference>
<keyword evidence="5" id="KW-0560">Oxidoreductase</keyword>
<feature type="domain" description="FAD dependent oxidoreductase" evidence="6">
    <location>
        <begin position="5"/>
        <end position="321"/>
    </location>
</feature>
<dbReference type="PANTHER" id="PTHR10961">
    <property type="entry name" value="PEROXISOMAL SARCOSINE OXIDASE"/>
    <property type="match status" value="1"/>
</dbReference>
<evidence type="ECO:0000256" key="2">
    <source>
        <dbReference type="ARBA" id="ARBA00010989"/>
    </source>
</evidence>
<evidence type="ECO:0000313" key="8">
    <source>
        <dbReference type="Proteomes" id="UP001295684"/>
    </source>
</evidence>
<organism evidence="7 8">
    <name type="scientific">Euplotes crassus</name>
    <dbReference type="NCBI Taxonomy" id="5936"/>
    <lineage>
        <taxon>Eukaryota</taxon>
        <taxon>Sar</taxon>
        <taxon>Alveolata</taxon>
        <taxon>Ciliophora</taxon>
        <taxon>Intramacronucleata</taxon>
        <taxon>Spirotrichea</taxon>
        <taxon>Hypotrichia</taxon>
        <taxon>Euplotida</taxon>
        <taxon>Euplotidae</taxon>
        <taxon>Moneuplotes</taxon>
    </lineage>
</organism>
<dbReference type="InterPro" id="IPR006076">
    <property type="entry name" value="FAD-dep_OxRdtase"/>
</dbReference>
<evidence type="ECO:0000259" key="6">
    <source>
        <dbReference type="Pfam" id="PF01266"/>
    </source>
</evidence>
<dbReference type="Proteomes" id="UP001295684">
    <property type="component" value="Unassembled WGS sequence"/>
</dbReference>
<dbReference type="EMBL" id="CAMPGE010016777">
    <property type="protein sequence ID" value="CAI2375313.1"/>
    <property type="molecule type" value="Genomic_DNA"/>
</dbReference>
<dbReference type="PANTHER" id="PTHR10961:SF7">
    <property type="entry name" value="FAD DEPENDENT OXIDOREDUCTASE DOMAIN-CONTAINING PROTEIN"/>
    <property type="match status" value="1"/>
</dbReference>
<dbReference type="Pfam" id="PF01266">
    <property type="entry name" value="DAO"/>
    <property type="match status" value="1"/>
</dbReference>
<dbReference type="GO" id="GO:0050660">
    <property type="term" value="F:flavin adenine dinucleotide binding"/>
    <property type="evidence" value="ECO:0007669"/>
    <property type="project" value="InterPro"/>
</dbReference>
<evidence type="ECO:0000256" key="3">
    <source>
        <dbReference type="ARBA" id="ARBA00022630"/>
    </source>
</evidence>